<feature type="transmembrane region" description="Helical" evidence="1">
    <location>
        <begin position="63"/>
        <end position="83"/>
    </location>
</feature>
<sequence>MKKIIIHSIPLLVSFTGLAVFCHTLNPIILRGPEFLQFYFTLTIGFYLSAFCLRFFRENVSKISFYFMIFIFLLGVVKLFRGLSLDRPVGILFSILVAEIIINMIFISTEFKHKIRQ</sequence>
<feature type="transmembrane region" description="Helical" evidence="1">
    <location>
        <begin position="35"/>
        <end position="56"/>
    </location>
</feature>
<gene>
    <name evidence="2" type="ORF">IX38_01610</name>
</gene>
<protein>
    <submittedName>
        <fullName evidence="2">Uncharacterized protein</fullName>
    </submittedName>
</protein>
<proteinExistence type="predicted"/>
<evidence type="ECO:0000256" key="1">
    <source>
        <dbReference type="SAM" id="Phobius"/>
    </source>
</evidence>
<dbReference type="STRING" id="421531.IX38_01610"/>
<keyword evidence="3" id="KW-1185">Reference proteome</keyword>
<feature type="transmembrane region" description="Helical" evidence="1">
    <location>
        <begin position="89"/>
        <end position="107"/>
    </location>
</feature>
<dbReference type="OrthoDB" id="1273304at2"/>
<dbReference type="eggNOG" id="ENOG50311DB">
    <property type="taxonomic scope" value="Bacteria"/>
</dbReference>
<keyword evidence="1" id="KW-1133">Transmembrane helix</keyword>
<organism evidence="2 3">
    <name type="scientific">Chryseobacterium luteum</name>
    <dbReference type="NCBI Taxonomy" id="421531"/>
    <lineage>
        <taxon>Bacteria</taxon>
        <taxon>Pseudomonadati</taxon>
        <taxon>Bacteroidota</taxon>
        <taxon>Flavobacteriia</taxon>
        <taxon>Flavobacteriales</taxon>
        <taxon>Weeksellaceae</taxon>
        <taxon>Chryseobacterium group</taxon>
        <taxon>Chryseobacterium</taxon>
    </lineage>
</organism>
<accession>A0A085ZXS0</accession>
<keyword evidence="1" id="KW-0812">Transmembrane</keyword>
<dbReference type="Proteomes" id="UP000028703">
    <property type="component" value="Unassembled WGS sequence"/>
</dbReference>
<name>A0A085ZXS0_9FLAO</name>
<comment type="caution">
    <text evidence="2">The sequence shown here is derived from an EMBL/GenBank/DDBJ whole genome shotgun (WGS) entry which is preliminary data.</text>
</comment>
<keyword evidence="1" id="KW-0472">Membrane</keyword>
<evidence type="ECO:0000313" key="3">
    <source>
        <dbReference type="Proteomes" id="UP000028703"/>
    </source>
</evidence>
<dbReference type="EMBL" id="JPRO01000001">
    <property type="protein sequence ID" value="KFF09234.1"/>
    <property type="molecule type" value="Genomic_DNA"/>
</dbReference>
<reference evidence="2 3" key="1">
    <citation type="submission" date="2014-07" db="EMBL/GenBank/DDBJ databases">
        <title>Genome of Chryseobacterium luteum DSM 18605.</title>
        <authorList>
            <person name="Stropko S.J."/>
            <person name="Pipes S.E."/>
            <person name="Newman J.D."/>
        </authorList>
    </citation>
    <scope>NUCLEOTIDE SEQUENCE [LARGE SCALE GENOMIC DNA]</scope>
    <source>
        <strain evidence="2 3">DSM 18605</strain>
    </source>
</reference>
<dbReference type="RefSeq" id="WP_034701090.1">
    <property type="nucleotide sequence ID" value="NZ_JPRO01000001.1"/>
</dbReference>
<dbReference type="AlphaFoldDB" id="A0A085ZXS0"/>
<evidence type="ECO:0000313" key="2">
    <source>
        <dbReference type="EMBL" id="KFF09234.1"/>
    </source>
</evidence>